<organism evidence="1 2">
    <name type="scientific">Persea americana</name>
    <name type="common">Avocado</name>
    <dbReference type="NCBI Taxonomy" id="3435"/>
    <lineage>
        <taxon>Eukaryota</taxon>
        <taxon>Viridiplantae</taxon>
        <taxon>Streptophyta</taxon>
        <taxon>Embryophyta</taxon>
        <taxon>Tracheophyta</taxon>
        <taxon>Spermatophyta</taxon>
        <taxon>Magnoliopsida</taxon>
        <taxon>Magnoliidae</taxon>
        <taxon>Laurales</taxon>
        <taxon>Lauraceae</taxon>
        <taxon>Persea</taxon>
    </lineage>
</organism>
<dbReference type="Proteomes" id="UP001234297">
    <property type="component" value="Chromosome 4"/>
</dbReference>
<gene>
    <name evidence="1" type="ORF">MRB53_015210</name>
</gene>
<sequence length="122" mass="13146">MISGGYYGDGFYPPRHDPAGGNPVNVHVNLSDLQAPKQNANSNDNANGNHNANSNDNSQAGPPGWHQHNPQVQGVNYGSQTGPPGWRQYNPQVHGGNYIPNGYYNSQTGGSDYNHKFKGVTK</sequence>
<evidence type="ECO:0000313" key="2">
    <source>
        <dbReference type="Proteomes" id="UP001234297"/>
    </source>
</evidence>
<dbReference type="EMBL" id="CM056812">
    <property type="protein sequence ID" value="KAJ8619024.1"/>
    <property type="molecule type" value="Genomic_DNA"/>
</dbReference>
<accession>A0ACC2KD42</accession>
<protein>
    <submittedName>
        <fullName evidence="1">Uncharacterized protein</fullName>
    </submittedName>
</protein>
<proteinExistence type="predicted"/>
<comment type="caution">
    <text evidence="1">The sequence shown here is derived from an EMBL/GenBank/DDBJ whole genome shotgun (WGS) entry which is preliminary data.</text>
</comment>
<reference evidence="1 2" key="1">
    <citation type="journal article" date="2022" name="Hortic Res">
        <title>A haplotype resolved chromosomal level avocado genome allows analysis of novel avocado genes.</title>
        <authorList>
            <person name="Nath O."/>
            <person name="Fletcher S.J."/>
            <person name="Hayward A."/>
            <person name="Shaw L.M."/>
            <person name="Masouleh A.K."/>
            <person name="Furtado A."/>
            <person name="Henry R.J."/>
            <person name="Mitter N."/>
        </authorList>
    </citation>
    <scope>NUCLEOTIDE SEQUENCE [LARGE SCALE GENOMIC DNA]</scope>
    <source>
        <strain evidence="2">cv. Hass</strain>
    </source>
</reference>
<keyword evidence="2" id="KW-1185">Reference proteome</keyword>
<name>A0ACC2KD42_PERAE</name>
<evidence type="ECO:0000313" key="1">
    <source>
        <dbReference type="EMBL" id="KAJ8619024.1"/>
    </source>
</evidence>